<dbReference type="AlphaFoldDB" id="A0A381X3W2"/>
<proteinExistence type="predicted"/>
<feature type="non-terminal residue" evidence="1">
    <location>
        <position position="54"/>
    </location>
</feature>
<reference evidence="1" key="1">
    <citation type="submission" date="2018-05" db="EMBL/GenBank/DDBJ databases">
        <authorList>
            <person name="Lanie J.A."/>
            <person name="Ng W.-L."/>
            <person name="Kazmierczak K.M."/>
            <person name="Andrzejewski T.M."/>
            <person name="Davidsen T.M."/>
            <person name="Wayne K.J."/>
            <person name="Tettelin H."/>
            <person name="Glass J.I."/>
            <person name="Rusch D."/>
            <person name="Podicherti R."/>
            <person name="Tsui H.-C.T."/>
            <person name="Winkler M.E."/>
        </authorList>
    </citation>
    <scope>NUCLEOTIDE SEQUENCE</scope>
</reference>
<gene>
    <name evidence="1" type="ORF">METZ01_LOCUS112269</name>
</gene>
<evidence type="ECO:0000313" key="1">
    <source>
        <dbReference type="EMBL" id="SVA59415.1"/>
    </source>
</evidence>
<feature type="non-terminal residue" evidence="1">
    <location>
        <position position="1"/>
    </location>
</feature>
<organism evidence="1">
    <name type="scientific">marine metagenome</name>
    <dbReference type="NCBI Taxonomy" id="408172"/>
    <lineage>
        <taxon>unclassified sequences</taxon>
        <taxon>metagenomes</taxon>
        <taxon>ecological metagenomes</taxon>
    </lineage>
</organism>
<dbReference type="EMBL" id="UINC01013814">
    <property type="protein sequence ID" value="SVA59415.1"/>
    <property type="molecule type" value="Genomic_DNA"/>
</dbReference>
<accession>A0A381X3W2</accession>
<sequence>EWEGHGLCRPICRCRHNWICAKPAVRSGGHFGILNIRPAAYVAGAGRTLSSCCI</sequence>
<name>A0A381X3W2_9ZZZZ</name>
<protein>
    <submittedName>
        <fullName evidence="1">Uncharacterized protein</fullName>
    </submittedName>
</protein>